<keyword evidence="2" id="KW-1185">Reference proteome</keyword>
<organism evidence="1 2">
    <name type="scientific">Plasmopara halstedii</name>
    <name type="common">Downy mildew of sunflower</name>
    <dbReference type="NCBI Taxonomy" id="4781"/>
    <lineage>
        <taxon>Eukaryota</taxon>
        <taxon>Sar</taxon>
        <taxon>Stramenopiles</taxon>
        <taxon>Oomycota</taxon>
        <taxon>Peronosporomycetes</taxon>
        <taxon>Peronosporales</taxon>
        <taxon>Peronosporaceae</taxon>
        <taxon>Plasmopara</taxon>
    </lineage>
</organism>
<evidence type="ECO:0000313" key="2">
    <source>
        <dbReference type="Proteomes" id="UP000054928"/>
    </source>
</evidence>
<accession>A0A0P1AU48</accession>
<dbReference type="OrthoDB" id="155570at2759"/>
<proteinExistence type="predicted"/>
<dbReference type="AlphaFoldDB" id="A0A0P1AU48"/>
<dbReference type="Proteomes" id="UP000054928">
    <property type="component" value="Unassembled WGS sequence"/>
</dbReference>
<dbReference type="STRING" id="4781.A0A0P1AU48"/>
<name>A0A0P1AU48_PLAHL</name>
<sequence>MATAPPAAGGSITLLDEPWTAEGARLLLEVDEGWVGYRGDIAWSWHDETFMIYSAICRERNWPCKSQAASVAMLTALRTDSISMKISSSMRTADGFAQWSLIEMRELGAQMRRIVEGRSPAMRWSAQLLSFVETMKTIDTKYNIGDRTVEEFAFRASKYLPLAIVMLIDPHRTNGKTSHDRWKSDSTPLMKPLKLLRPIQRDQLTDNAIERADESLAPGKRRIMPLTDPSLGIPNDTRPRLVIKRNQSTELNVNKSYHGSRFNNDNLRWTGNNFGHETRNAGPSIQIDTNQEQMLPKQQSAANQAHLSYSQDVRAQKHTDFSAIGGYHRLDQAASGLQLFGQKQVATPHRDTADQPPSTYGMQSGDIPMQRSTRNELCSQQPIVSDSMELNDRASTAPHVLRGVNPYNRPEKSWGEFVVEVLLAQRMASNEDELDYWHFVRNLYEI</sequence>
<protein>
    <submittedName>
        <fullName evidence="1">Uncharacterized protein</fullName>
    </submittedName>
</protein>
<dbReference type="OMA" id="DEVECWE"/>
<reference evidence="2" key="1">
    <citation type="submission" date="2014-09" db="EMBL/GenBank/DDBJ databases">
        <authorList>
            <person name="Sharma Rahul"/>
            <person name="Thines Marco"/>
        </authorList>
    </citation>
    <scope>NUCLEOTIDE SEQUENCE [LARGE SCALE GENOMIC DNA]</scope>
</reference>
<dbReference type="EMBL" id="CCYD01001336">
    <property type="protein sequence ID" value="CEG44866.1"/>
    <property type="molecule type" value="Genomic_DNA"/>
</dbReference>
<evidence type="ECO:0000313" key="1">
    <source>
        <dbReference type="EMBL" id="CEG44866.1"/>
    </source>
</evidence>
<dbReference type="RefSeq" id="XP_024581235.1">
    <property type="nucleotide sequence ID" value="XM_024731015.1"/>
</dbReference>
<dbReference type="GeneID" id="36396252"/>